<organism evidence="3 4">
    <name type="scientific">Kolteria novifilia</name>
    <dbReference type="NCBI Taxonomy" id="2527975"/>
    <lineage>
        <taxon>Bacteria</taxon>
        <taxon>Pseudomonadati</taxon>
        <taxon>Planctomycetota</taxon>
        <taxon>Planctomycetia</taxon>
        <taxon>Kolteriales</taxon>
        <taxon>Kolteriaceae</taxon>
        <taxon>Kolteria</taxon>
    </lineage>
</organism>
<feature type="domain" description="ATP-grasp" evidence="2">
    <location>
        <begin position="96"/>
        <end position="310"/>
    </location>
</feature>
<dbReference type="Gene3D" id="3.30.470.20">
    <property type="entry name" value="ATP-grasp fold, B domain"/>
    <property type="match status" value="1"/>
</dbReference>
<dbReference type="SUPFAM" id="SSF56059">
    <property type="entry name" value="Glutathione synthetase ATP-binding domain-like"/>
    <property type="match status" value="1"/>
</dbReference>
<dbReference type="Pfam" id="PF02655">
    <property type="entry name" value="ATP-grasp_3"/>
    <property type="match status" value="1"/>
</dbReference>
<dbReference type="InterPro" id="IPR040803">
    <property type="entry name" value="MfnD_preATP-grasp"/>
</dbReference>
<gene>
    <name evidence="3" type="ORF">Pan216_56510</name>
</gene>
<dbReference type="InterPro" id="IPR011761">
    <property type="entry name" value="ATP-grasp"/>
</dbReference>
<reference evidence="3 4" key="1">
    <citation type="submission" date="2019-02" db="EMBL/GenBank/DDBJ databases">
        <title>Deep-cultivation of Planctomycetes and their phenomic and genomic characterization uncovers novel biology.</title>
        <authorList>
            <person name="Wiegand S."/>
            <person name="Jogler M."/>
            <person name="Boedeker C."/>
            <person name="Pinto D."/>
            <person name="Vollmers J."/>
            <person name="Rivas-Marin E."/>
            <person name="Kohn T."/>
            <person name="Peeters S.H."/>
            <person name="Heuer A."/>
            <person name="Rast P."/>
            <person name="Oberbeckmann S."/>
            <person name="Bunk B."/>
            <person name="Jeske O."/>
            <person name="Meyerdierks A."/>
            <person name="Storesund J.E."/>
            <person name="Kallscheuer N."/>
            <person name="Luecker S."/>
            <person name="Lage O.M."/>
            <person name="Pohl T."/>
            <person name="Merkel B.J."/>
            <person name="Hornburger P."/>
            <person name="Mueller R.-W."/>
            <person name="Bruemmer F."/>
            <person name="Labrenz M."/>
            <person name="Spormann A.M."/>
            <person name="Op den Camp H."/>
            <person name="Overmann J."/>
            <person name="Amann R."/>
            <person name="Jetten M.S.M."/>
            <person name="Mascher T."/>
            <person name="Medema M.H."/>
            <person name="Devos D.P."/>
            <person name="Kaster A.-K."/>
            <person name="Ovreas L."/>
            <person name="Rohde M."/>
            <person name="Galperin M.Y."/>
            <person name="Jogler C."/>
        </authorList>
    </citation>
    <scope>NUCLEOTIDE SEQUENCE [LARGE SCALE GENOMIC DNA]</scope>
    <source>
        <strain evidence="3 4">Pan216</strain>
    </source>
</reference>
<dbReference type="KEGG" id="knv:Pan216_56510"/>
<evidence type="ECO:0000313" key="4">
    <source>
        <dbReference type="Proteomes" id="UP000317093"/>
    </source>
</evidence>
<dbReference type="GO" id="GO:0005524">
    <property type="term" value="F:ATP binding"/>
    <property type="evidence" value="ECO:0007669"/>
    <property type="project" value="UniProtKB-UniRule"/>
</dbReference>
<dbReference type="Gene3D" id="3.40.50.11770">
    <property type="match status" value="1"/>
</dbReference>
<keyword evidence="1" id="KW-0547">Nucleotide-binding</keyword>
<evidence type="ECO:0000313" key="3">
    <source>
        <dbReference type="EMBL" id="QDU64759.1"/>
    </source>
</evidence>
<evidence type="ECO:0000256" key="1">
    <source>
        <dbReference type="PROSITE-ProRule" id="PRU00409"/>
    </source>
</evidence>
<dbReference type="EMBL" id="CP036279">
    <property type="protein sequence ID" value="QDU64759.1"/>
    <property type="molecule type" value="Genomic_DNA"/>
</dbReference>
<dbReference type="GO" id="GO:0046872">
    <property type="term" value="F:metal ion binding"/>
    <property type="evidence" value="ECO:0007669"/>
    <property type="project" value="InterPro"/>
</dbReference>
<accession>A0A518BCS7</accession>
<keyword evidence="4" id="KW-1185">Reference proteome</keyword>
<dbReference type="Pfam" id="PF18301">
    <property type="entry name" value="preATP-grasp_3"/>
    <property type="match status" value="1"/>
</dbReference>
<protein>
    <submittedName>
        <fullName evidence="3">Carbamoyl phosphate synthase-like protein</fullName>
    </submittedName>
</protein>
<sequence length="330" mass="35542">MKILLYEHLCATLPADAAESCLVDEGWAMLSSLADDLADLPDVEVHTLLAGGRTLPSTTSHPLTGSLLDTLAREATGADGVILIAPEMDGELTNLARVVEATSTPLLSCSSTATELFSDKLRTAELLGELSIPTFLANDQVGTGRYVVKPRDGVGTLNTFLCDGPDLSRLFAEVFPDQPDDQLIVQPFWPGRTASTALVVDARGAPATLIAGAQHMSQQREGMAQRFCYRGGSMPLPPEFQDRARQLVARAFDLFPPVRGYLGVDLILGPDRDGSRDRIVEINPRLSTAYLGYRKLYPQALTRRLLGQSVPLPPISAMPTIHYTSTGVIG</sequence>
<dbReference type="Proteomes" id="UP000317093">
    <property type="component" value="Chromosome"/>
</dbReference>
<evidence type="ECO:0000259" key="2">
    <source>
        <dbReference type="PROSITE" id="PS50975"/>
    </source>
</evidence>
<name>A0A518BCS7_9BACT</name>
<dbReference type="PROSITE" id="PS50975">
    <property type="entry name" value="ATP_GRASP"/>
    <property type="match status" value="1"/>
</dbReference>
<keyword evidence="1" id="KW-0067">ATP-binding</keyword>
<dbReference type="InterPro" id="IPR003806">
    <property type="entry name" value="ATP-grasp_PylC-type"/>
</dbReference>
<dbReference type="AlphaFoldDB" id="A0A518BCS7"/>
<proteinExistence type="predicted"/>
<dbReference type="RefSeq" id="WP_419193054.1">
    <property type="nucleotide sequence ID" value="NZ_CP036279.1"/>
</dbReference>